<name>A0A6V8H297_TALPI</name>
<gene>
    <name evidence="6" type="ORF">TCE0_015f02885</name>
</gene>
<accession>A0A6V8H297</accession>
<evidence type="ECO:0000256" key="3">
    <source>
        <dbReference type="ARBA" id="ARBA00022840"/>
    </source>
</evidence>
<dbReference type="GO" id="GO:0005524">
    <property type="term" value="F:ATP binding"/>
    <property type="evidence" value="ECO:0007669"/>
    <property type="project" value="UniProtKB-KW"/>
</dbReference>
<keyword evidence="3" id="KW-0067">ATP-binding</keyword>
<evidence type="ECO:0000256" key="4">
    <source>
        <dbReference type="SAM" id="MobiDB-lite"/>
    </source>
</evidence>
<dbReference type="AlphaFoldDB" id="A0A6V8H297"/>
<feature type="region of interest" description="Disordered" evidence="4">
    <location>
        <begin position="1"/>
        <end position="52"/>
    </location>
</feature>
<dbReference type="Gene3D" id="3.40.50.10810">
    <property type="entry name" value="Tandem AAA-ATPase domain"/>
    <property type="match status" value="1"/>
</dbReference>
<evidence type="ECO:0000313" key="7">
    <source>
        <dbReference type="Proteomes" id="UP000053095"/>
    </source>
</evidence>
<dbReference type="PANTHER" id="PTHR45626:SF52">
    <property type="entry name" value="SINGLE-STRANDED DNA-DEPENDENT ATPASE (EUROFUNG)"/>
    <property type="match status" value="1"/>
</dbReference>
<dbReference type="InterPro" id="IPR000330">
    <property type="entry name" value="SNF2_N"/>
</dbReference>
<protein>
    <recommendedName>
        <fullName evidence="5">SNF2 N-terminal domain-containing protein</fullName>
    </recommendedName>
</protein>
<keyword evidence="7" id="KW-1185">Reference proteome</keyword>
<dbReference type="GO" id="GO:0006281">
    <property type="term" value="P:DNA repair"/>
    <property type="evidence" value="ECO:0007669"/>
    <property type="project" value="TreeGrafter"/>
</dbReference>
<dbReference type="InterPro" id="IPR050628">
    <property type="entry name" value="SNF2_RAD54_helicase_TF"/>
</dbReference>
<dbReference type="InterPro" id="IPR038718">
    <property type="entry name" value="SNF2-like_sf"/>
</dbReference>
<evidence type="ECO:0000313" key="6">
    <source>
        <dbReference type="EMBL" id="GAM34956.1"/>
    </source>
</evidence>
<proteinExistence type="predicted"/>
<reference evidence="7" key="1">
    <citation type="journal article" date="2015" name="Genome Announc.">
        <title>Draft genome sequence of Talaromyces cellulolyticus strain Y-94, a source of lignocellulosic biomass-degrading enzymes.</title>
        <authorList>
            <person name="Fujii T."/>
            <person name="Koike H."/>
            <person name="Sawayama S."/>
            <person name="Yano S."/>
            <person name="Inoue H."/>
        </authorList>
    </citation>
    <scope>NUCLEOTIDE SEQUENCE [LARGE SCALE GENOMIC DNA]</scope>
    <source>
        <strain evidence="7">Y-94</strain>
    </source>
</reference>
<dbReference type="GO" id="GO:0016787">
    <property type="term" value="F:hydrolase activity"/>
    <property type="evidence" value="ECO:0007669"/>
    <property type="project" value="UniProtKB-KW"/>
</dbReference>
<evidence type="ECO:0000259" key="5">
    <source>
        <dbReference type="Pfam" id="PF00176"/>
    </source>
</evidence>
<dbReference type="Pfam" id="PF00176">
    <property type="entry name" value="SNF2-rel_dom"/>
    <property type="match status" value="1"/>
</dbReference>
<dbReference type="InterPro" id="IPR027417">
    <property type="entry name" value="P-loop_NTPase"/>
</dbReference>
<evidence type="ECO:0000256" key="2">
    <source>
        <dbReference type="ARBA" id="ARBA00022801"/>
    </source>
</evidence>
<evidence type="ECO:0000256" key="1">
    <source>
        <dbReference type="ARBA" id="ARBA00022741"/>
    </source>
</evidence>
<sequence>MSTSSVLTESMESASLSPCLPSTPKRQSDTDENGTRNGKRHKAEDYSGYLSNQESFGLQETEDAIMKMDIGFDGPTAEHLQSNEQQILSKEHEVLSRLSGHFIGPGDRSTGPETGNTTDAQSLCFGLLRNIPILVSPNRYKQSITFDEVGRDDKIFASLELDIDKDRCAILAKKAPIATMDRRTHFALKSLQNRKSLKYTGLIPRSELQQKLSAAAEPLGSTSTKLSCLMGILVFGPRWVADTLAKDLAKYRLFLQHPDYRPDDAPYYNPQYLGIPGSSFVNGAILPPISTEVLRTAKEQSVKLQHDDQPDLETVMDNLPRPSHLREAESDNKIRTTLLSHQKEAVDFIMKRELAAINHTNSKDMWHQEDRSSEPKVYRHIITGSTDSIPQDTLGGILADDMGLGKTLAIISSIVASLTHLKESADELPNTSLTLTKSTLVIVPSVLLIDGWIDEIEKYLSLWPHNFLG</sequence>
<dbReference type="GO" id="GO:0008094">
    <property type="term" value="F:ATP-dependent activity, acting on DNA"/>
    <property type="evidence" value="ECO:0007669"/>
    <property type="project" value="TreeGrafter"/>
</dbReference>
<dbReference type="SUPFAM" id="SSF52540">
    <property type="entry name" value="P-loop containing nucleoside triphosphate hydrolases"/>
    <property type="match status" value="1"/>
</dbReference>
<dbReference type="PANTHER" id="PTHR45626">
    <property type="entry name" value="TRANSCRIPTION TERMINATION FACTOR 2-RELATED"/>
    <property type="match status" value="1"/>
</dbReference>
<keyword evidence="2" id="KW-0378">Hydrolase</keyword>
<organism evidence="6 7">
    <name type="scientific">Talaromyces pinophilus</name>
    <name type="common">Penicillium pinophilum</name>
    <dbReference type="NCBI Taxonomy" id="128442"/>
    <lineage>
        <taxon>Eukaryota</taxon>
        <taxon>Fungi</taxon>
        <taxon>Dikarya</taxon>
        <taxon>Ascomycota</taxon>
        <taxon>Pezizomycotina</taxon>
        <taxon>Eurotiomycetes</taxon>
        <taxon>Eurotiomycetidae</taxon>
        <taxon>Eurotiales</taxon>
        <taxon>Trichocomaceae</taxon>
        <taxon>Talaromyces</taxon>
        <taxon>Talaromyces sect. Talaromyces</taxon>
    </lineage>
</organism>
<feature type="compositionally biased region" description="Polar residues" evidence="4">
    <location>
        <begin position="1"/>
        <end position="16"/>
    </location>
</feature>
<feature type="domain" description="SNF2 N-terminal" evidence="5">
    <location>
        <begin position="341"/>
        <end position="460"/>
    </location>
</feature>
<dbReference type="EMBL" id="DF933811">
    <property type="protein sequence ID" value="GAM34956.1"/>
    <property type="molecule type" value="Genomic_DNA"/>
</dbReference>
<comment type="caution">
    <text evidence="6">The sequence shown here is derived from an EMBL/GenBank/DDBJ whole genome shotgun (WGS) entry which is preliminary data.</text>
</comment>
<dbReference type="Proteomes" id="UP000053095">
    <property type="component" value="Unassembled WGS sequence"/>
</dbReference>
<keyword evidence="1" id="KW-0547">Nucleotide-binding</keyword>
<dbReference type="GO" id="GO:0005634">
    <property type="term" value="C:nucleus"/>
    <property type="evidence" value="ECO:0007669"/>
    <property type="project" value="TreeGrafter"/>
</dbReference>